<dbReference type="OrthoDB" id="20295at2759"/>
<feature type="domain" description="U-box" evidence="12">
    <location>
        <begin position="986"/>
        <end position="1060"/>
    </location>
</feature>
<evidence type="ECO:0000313" key="13">
    <source>
        <dbReference type="EMBL" id="KAG5419264.1"/>
    </source>
</evidence>
<accession>A0A8H7ZFM1</accession>
<evidence type="ECO:0000256" key="4">
    <source>
        <dbReference type="ARBA" id="ARBA00004906"/>
    </source>
</evidence>
<comment type="subcellular location">
    <subcellularLocation>
        <location evidence="3">Cytoplasm</location>
    </subcellularLocation>
    <subcellularLocation>
        <location evidence="2">Nucleus</location>
    </subcellularLocation>
</comment>
<dbReference type="GO" id="GO:0000209">
    <property type="term" value="P:protein polyubiquitination"/>
    <property type="evidence" value="ECO:0007669"/>
    <property type="project" value="TreeGrafter"/>
</dbReference>
<comment type="similarity">
    <text evidence="5">Belongs to the ubiquitin conjugation factor E4 family.</text>
</comment>
<dbReference type="InterPro" id="IPR003613">
    <property type="entry name" value="Ubox_domain"/>
</dbReference>
<dbReference type="UniPathway" id="UPA00143"/>
<comment type="catalytic activity">
    <reaction evidence="1">
        <text>S-ubiquitinyl-[E2 ubiquitin-conjugating enzyme]-L-cysteine + [acceptor protein]-L-lysine = [E2 ubiquitin-conjugating enzyme]-L-cysteine + N(6)-ubiquitinyl-[acceptor protein]-L-lysine.</text>
        <dbReference type="EC" id="2.3.2.27"/>
    </reaction>
</comment>
<evidence type="ECO:0000256" key="7">
    <source>
        <dbReference type="ARBA" id="ARBA00022490"/>
    </source>
</evidence>
<keyword evidence="7" id="KW-0963">Cytoplasm</keyword>
<feature type="compositionally biased region" description="Basic and acidic residues" evidence="11">
    <location>
        <begin position="56"/>
        <end position="66"/>
    </location>
</feature>
<proteinExistence type="inferred from homology"/>
<dbReference type="CDD" id="cd16657">
    <property type="entry name" value="RING-Ubox_UBE4A"/>
    <property type="match status" value="1"/>
</dbReference>
<feature type="region of interest" description="Disordered" evidence="11">
    <location>
        <begin position="1"/>
        <end position="97"/>
    </location>
</feature>
<dbReference type="PANTHER" id="PTHR13931:SF2">
    <property type="entry name" value="UBIQUITIN CONJUGATION FACTOR E4 B"/>
    <property type="match status" value="1"/>
</dbReference>
<name>A0A8H7ZFM1_9ASCO</name>
<dbReference type="FunFam" id="3.30.40.10:FF:000055">
    <property type="entry name" value="Ubiquitin conjugation factor e4 a"/>
    <property type="match status" value="1"/>
</dbReference>
<feature type="compositionally biased region" description="Acidic residues" evidence="11">
    <location>
        <begin position="1069"/>
        <end position="1078"/>
    </location>
</feature>
<dbReference type="AlphaFoldDB" id="A0A8H7ZFM1"/>
<keyword evidence="8" id="KW-0808">Transferase</keyword>
<dbReference type="GO" id="GO:0006511">
    <property type="term" value="P:ubiquitin-dependent protein catabolic process"/>
    <property type="evidence" value="ECO:0007669"/>
    <property type="project" value="InterPro"/>
</dbReference>
<dbReference type="PROSITE" id="PS51698">
    <property type="entry name" value="U_BOX"/>
    <property type="match status" value="1"/>
</dbReference>
<sequence length="1078" mass="123202">MSSADEIRAKRLAKLAGSSRSDTPQEPPQQQQQSPSASHPSTEQPKIVSSNTSNEEEQKSETKSFSEKSATIATNTNSTTPAPAPAPSSKPTQSKEEHISQWLLREVEHIFNITLDVSKKSKFLVYLPNLAYELRNSNDNKLNENYLDSIFMEILSETGVPGKQPIAYLYSVYRSAHKVKRSLPIKATFHDEKVDLLSQIINLSVRYGNMGLQIADMFLSNDIEQALNTILEHFADMSSFFVDIVKVSYEEDTLMDLLNLIFPYVSSRLKGFNFKDQKYLTYLSVIETLVSIKPVAAAFSQIAGFQPPSKESGLDYELKSLLGPILRVSPLIDTAGPYFGEEVSKMSPVQIHSAYESFHNEYKVVLDRLFAIVNKLIRGSTETRTNVVQWLAELVNKSHLRRGSHVDFQKVASDGIMFNITIILIKLSMPFLDYPIYGKIDKIDVEYFTKSSLLDIKEESRVNSTIEEATNYSQSKREELGTDETNFISDCFNLTLAYLHYGIGGIFIKYDRMKRTVDQMESQIAAIEAGRAGVAPGMQERMRAQLPLMHSRINAIKSSQHAINAVFSYRDLQLEIFDFIIGATVFITRLIDPHHAYPQKKLSIPIFKITKVSELDDHDFLKTKTPIPWKYYPEFLLEGIINYTKFSANFRGCPLVLNEDKLNMFVEFVTILLRCPELIGNPHMKANIVEILYIGSLSRQDGHPGFMVTIFDRNELVTHNLLYSLLDFYVMVEKTGASSQFYDKFNSRYYISVILEELWKLPQYRLQLKDYSENNVDFFIRFIARMLNDTTYLLDETFNLLNSIHDYQVEVKRRQTGNEPNEEMGNDETLNSNLEGDERRVKSLIALSNETMELFKLFTKEVPQGFVLPEIVDRLAGMLDYNLSVLVGPKCSNLKVAEPEKYKFEPKKILSDICEVYVNLSLQKGFVIAVSRDGRSFDVAYFKKAESILTKRTFVDNRIINSLAIFAAKAEENRLTEESEELELGEVPDEFLDPLMFTLMEDPVILPSSKISIDRSTIKAHLLSDATDPFNRVPLKLEDVQDDVELKEKIKTFKLQKKQEKQQQQQQEDKDEDVVMTD</sequence>
<feature type="compositionally biased region" description="Polar residues" evidence="11">
    <location>
        <begin position="42"/>
        <end position="53"/>
    </location>
</feature>
<keyword evidence="10" id="KW-0539">Nucleus</keyword>
<evidence type="ECO:0000256" key="11">
    <source>
        <dbReference type="SAM" id="MobiDB-lite"/>
    </source>
</evidence>
<dbReference type="EC" id="2.3.2.27" evidence="6"/>
<evidence type="ECO:0000256" key="8">
    <source>
        <dbReference type="ARBA" id="ARBA00022679"/>
    </source>
</evidence>
<evidence type="ECO:0000256" key="10">
    <source>
        <dbReference type="ARBA" id="ARBA00023242"/>
    </source>
</evidence>
<gene>
    <name evidence="13" type="ORF">I9W82_003031</name>
</gene>
<dbReference type="Gene3D" id="3.30.40.10">
    <property type="entry name" value="Zinc/RING finger domain, C3HC4 (zinc finger)"/>
    <property type="match status" value="1"/>
</dbReference>
<dbReference type="Pfam" id="PF04564">
    <property type="entry name" value="U-box"/>
    <property type="match status" value="1"/>
</dbReference>
<keyword evidence="9" id="KW-0833">Ubl conjugation pathway</keyword>
<evidence type="ECO:0000256" key="6">
    <source>
        <dbReference type="ARBA" id="ARBA00012483"/>
    </source>
</evidence>
<dbReference type="EMBL" id="JAEOAQ010000003">
    <property type="protein sequence ID" value="KAG5419264.1"/>
    <property type="molecule type" value="Genomic_DNA"/>
</dbReference>
<evidence type="ECO:0000313" key="14">
    <source>
        <dbReference type="Proteomes" id="UP000669133"/>
    </source>
</evidence>
<dbReference type="SUPFAM" id="SSF57850">
    <property type="entry name" value="RING/U-box"/>
    <property type="match status" value="1"/>
</dbReference>
<dbReference type="Proteomes" id="UP000669133">
    <property type="component" value="Unassembled WGS sequence"/>
</dbReference>
<evidence type="ECO:0000256" key="3">
    <source>
        <dbReference type="ARBA" id="ARBA00004496"/>
    </source>
</evidence>
<reference evidence="13 14" key="1">
    <citation type="submission" date="2020-12" db="EMBL/GenBank/DDBJ databases">
        <title>Effect of drift, selection, and recombination on the evolution of hybrid genomes in Candida yeast pathogens.</title>
        <authorList>
            <person name="Mixao V."/>
            <person name="Ksiezopolska E."/>
            <person name="Saus E."/>
            <person name="Boekhout T."/>
            <person name="Gacser A."/>
            <person name="Gabaldon T."/>
        </authorList>
    </citation>
    <scope>NUCLEOTIDE SEQUENCE [LARGE SCALE GENOMIC DNA]</scope>
    <source>
        <strain evidence="13 14">BP57</strain>
    </source>
</reference>
<dbReference type="GO" id="GO:0034450">
    <property type="term" value="F:ubiquitin-ubiquitin ligase activity"/>
    <property type="evidence" value="ECO:0007669"/>
    <property type="project" value="InterPro"/>
</dbReference>
<dbReference type="PANTHER" id="PTHR13931">
    <property type="entry name" value="UBIQUITINATION FACTOR E4"/>
    <property type="match status" value="1"/>
</dbReference>
<feature type="region of interest" description="Disordered" evidence="11">
    <location>
        <begin position="1055"/>
        <end position="1078"/>
    </location>
</feature>
<dbReference type="InterPro" id="IPR045132">
    <property type="entry name" value="UBE4"/>
</dbReference>
<dbReference type="SMART" id="SM00504">
    <property type="entry name" value="Ubox"/>
    <property type="match status" value="1"/>
</dbReference>
<comment type="caution">
    <text evidence="13">The sequence shown here is derived from an EMBL/GenBank/DDBJ whole genome shotgun (WGS) entry which is preliminary data.</text>
</comment>
<dbReference type="GO" id="GO:0036503">
    <property type="term" value="P:ERAD pathway"/>
    <property type="evidence" value="ECO:0007669"/>
    <property type="project" value="InterPro"/>
</dbReference>
<feature type="compositionally biased region" description="Low complexity" evidence="11">
    <location>
        <begin position="68"/>
        <end position="81"/>
    </location>
</feature>
<dbReference type="RefSeq" id="XP_067548380.1">
    <property type="nucleotide sequence ID" value="XM_067691953.1"/>
</dbReference>
<evidence type="ECO:0000256" key="5">
    <source>
        <dbReference type="ARBA" id="ARBA00007434"/>
    </source>
</evidence>
<evidence type="ECO:0000256" key="9">
    <source>
        <dbReference type="ARBA" id="ARBA00022786"/>
    </source>
</evidence>
<organism evidence="13 14">
    <name type="scientific">Candida metapsilosis</name>
    <dbReference type="NCBI Taxonomy" id="273372"/>
    <lineage>
        <taxon>Eukaryota</taxon>
        <taxon>Fungi</taxon>
        <taxon>Dikarya</taxon>
        <taxon>Ascomycota</taxon>
        <taxon>Saccharomycotina</taxon>
        <taxon>Pichiomycetes</taxon>
        <taxon>Debaryomycetaceae</taxon>
        <taxon>Candida/Lodderomyces clade</taxon>
        <taxon>Candida</taxon>
    </lineage>
</organism>
<dbReference type="GeneID" id="93651660"/>
<dbReference type="Pfam" id="PF10408">
    <property type="entry name" value="Ufd2P_core"/>
    <property type="match status" value="1"/>
</dbReference>
<keyword evidence="14" id="KW-1185">Reference proteome</keyword>
<dbReference type="GO" id="GO:0005634">
    <property type="term" value="C:nucleus"/>
    <property type="evidence" value="ECO:0007669"/>
    <property type="project" value="UniProtKB-SubCell"/>
</dbReference>
<dbReference type="InterPro" id="IPR019474">
    <property type="entry name" value="Ub_conjug_fac_E4_core"/>
</dbReference>
<dbReference type="InterPro" id="IPR013083">
    <property type="entry name" value="Znf_RING/FYVE/PHD"/>
</dbReference>
<evidence type="ECO:0000256" key="2">
    <source>
        <dbReference type="ARBA" id="ARBA00004123"/>
    </source>
</evidence>
<protein>
    <recommendedName>
        <fullName evidence="6">RING-type E3 ubiquitin transferase</fullName>
        <ecNumber evidence="6">2.3.2.27</ecNumber>
    </recommendedName>
</protein>
<evidence type="ECO:0000256" key="1">
    <source>
        <dbReference type="ARBA" id="ARBA00000900"/>
    </source>
</evidence>
<dbReference type="GO" id="GO:0005737">
    <property type="term" value="C:cytoplasm"/>
    <property type="evidence" value="ECO:0007669"/>
    <property type="project" value="UniProtKB-SubCell"/>
</dbReference>
<dbReference type="GO" id="GO:0000151">
    <property type="term" value="C:ubiquitin ligase complex"/>
    <property type="evidence" value="ECO:0007669"/>
    <property type="project" value="InterPro"/>
</dbReference>
<feature type="compositionally biased region" description="Low complexity" evidence="11">
    <location>
        <begin position="21"/>
        <end position="41"/>
    </location>
</feature>
<evidence type="ECO:0000259" key="12">
    <source>
        <dbReference type="PROSITE" id="PS51698"/>
    </source>
</evidence>
<comment type="pathway">
    <text evidence="4">Protein modification; protein ubiquitination.</text>
</comment>